<organism evidence="7 8">
    <name type="scientific">Jatrophihabitans endophyticus</name>
    <dbReference type="NCBI Taxonomy" id="1206085"/>
    <lineage>
        <taxon>Bacteria</taxon>
        <taxon>Bacillati</taxon>
        <taxon>Actinomycetota</taxon>
        <taxon>Actinomycetes</taxon>
        <taxon>Jatrophihabitantales</taxon>
        <taxon>Jatrophihabitantaceae</taxon>
        <taxon>Jatrophihabitans</taxon>
    </lineage>
</organism>
<sequence>MSVSKTDHDELAGFGYKQELDRSLGKFSSFAAGFSYISILTGVFQLFGFGFSFGGPAYWWTWPIVFVGQFLVALCFAEMAGQFPLAGSVYQWSKQVARPLTSWLAGWIILIGAIVTVAAVAVAYQVILPQISDRFEFIGGAEDIGSYGTPDGAKNAVVLALLLVVFTTVINMIGVKVMAIINNVGVAVELIGATLLVVFLAFHAKRGPGVIMETNNTGDGRTWGYTGAFLLAGIASAYIFYGFDTAGSLAEETNNPRKHAPGAILRAMVAAFVLGALLILFAMMAMKNLTQGNGGLPVIVKYALGDGLGDVFLACSAVAITVCALAVHTAGIRIMFTMARDGRLPFGSKVARVSGTSRTPIVPALVIGVLAVILLLINIGNQQVFLVLTSVAIILFYVAYLCVTGPLLLRRLRGEWPRKEHGPYFSLGRAGLVVNIVAVVYQTVVVVDLAWPRPDVYGHGQAWYFQYGAFVFLGFVVLVGGAYYFGSLHNKQSEVLAEHRALPTG</sequence>
<evidence type="ECO:0000313" key="7">
    <source>
        <dbReference type="EMBL" id="SHF63392.1"/>
    </source>
</evidence>
<evidence type="ECO:0000256" key="5">
    <source>
        <dbReference type="ARBA" id="ARBA00023136"/>
    </source>
</evidence>
<keyword evidence="8" id="KW-1185">Reference proteome</keyword>
<evidence type="ECO:0000256" key="4">
    <source>
        <dbReference type="ARBA" id="ARBA00022989"/>
    </source>
</evidence>
<feature type="transmembrane region" description="Helical" evidence="6">
    <location>
        <begin position="463"/>
        <end position="485"/>
    </location>
</feature>
<dbReference type="RefSeq" id="WP_073385426.1">
    <property type="nucleotide sequence ID" value="NZ_FQVU01000001.1"/>
</dbReference>
<dbReference type="Proteomes" id="UP000186132">
    <property type="component" value="Unassembled WGS sequence"/>
</dbReference>
<dbReference type="PANTHER" id="PTHR45649:SF26">
    <property type="entry name" value="OS04G0435100 PROTEIN"/>
    <property type="match status" value="1"/>
</dbReference>
<feature type="transmembrane region" description="Helical" evidence="6">
    <location>
        <begin position="385"/>
        <end position="409"/>
    </location>
</feature>
<gene>
    <name evidence="7" type="ORF">SAMN05443575_0493</name>
</gene>
<comment type="subcellular location">
    <subcellularLocation>
        <location evidence="1">Membrane</location>
        <topology evidence="1">Multi-pass membrane protein</topology>
    </subcellularLocation>
</comment>
<evidence type="ECO:0000256" key="1">
    <source>
        <dbReference type="ARBA" id="ARBA00004141"/>
    </source>
</evidence>
<proteinExistence type="predicted"/>
<feature type="transmembrane region" description="Helical" evidence="6">
    <location>
        <begin position="360"/>
        <end position="379"/>
    </location>
</feature>
<feature type="transmembrane region" description="Helical" evidence="6">
    <location>
        <begin position="430"/>
        <end position="451"/>
    </location>
</feature>
<dbReference type="PIRSF" id="PIRSF006060">
    <property type="entry name" value="AA_transporter"/>
    <property type="match status" value="1"/>
</dbReference>
<dbReference type="AlphaFoldDB" id="A0A1M5D9Q2"/>
<dbReference type="GO" id="GO:0016020">
    <property type="term" value="C:membrane"/>
    <property type="evidence" value="ECO:0007669"/>
    <property type="project" value="UniProtKB-SubCell"/>
</dbReference>
<keyword evidence="3 6" id="KW-0812">Transmembrane</keyword>
<feature type="transmembrane region" description="Helical" evidence="6">
    <location>
        <begin position="156"/>
        <end position="173"/>
    </location>
</feature>
<dbReference type="Pfam" id="PF13520">
    <property type="entry name" value="AA_permease_2"/>
    <property type="match status" value="1"/>
</dbReference>
<feature type="transmembrane region" description="Helical" evidence="6">
    <location>
        <begin position="264"/>
        <end position="286"/>
    </location>
</feature>
<evidence type="ECO:0000256" key="2">
    <source>
        <dbReference type="ARBA" id="ARBA00022448"/>
    </source>
</evidence>
<keyword evidence="5 6" id="KW-0472">Membrane</keyword>
<evidence type="ECO:0000313" key="8">
    <source>
        <dbReference type="Proteomes" id="UP000186132"/>
    </source>
</evidence>
<name>A0A1M5D9Q2_9ACTN</name>
<feature type="transmembrane region" description="Helical" evidence="6">
    <location>
        <begin position="57"/>
        <end position="79"/>
    </location>
</feature>
<dbReference type="Gene3D" id="1.20.1740.10">
    <property type="entry name" value="Amino acid/polyamine transporter I"/>
    <property type="match status" value="1"/>
</dbReference>
<dbReference type="EMBL" id="FQVU01000001">
    <property type="protein sequence ID" value="SHF63392.1"/>
    <property type="molecule type" value="Genomic_DNA"/>
</dbReference>
<dbReference type="OrthoDB" id="8274074at2"/>
<protein>
    <submittedName>
        <fullName evidence="7">Amino acid/polyamine/organocation transporter, APC superfamily</fullName>
    </submittedName>
</protein>
<dbReference type="STRING" id="1206085.SAMN05443575_0493"/>
<evidence type="ECO:0000256" key="3">
    <source>
        <dbReference type="ARBA" id="ARBA00022692"/>
    </source>
</evidence>
<keyword evidence="2" id="KW-0813">Transport</keyword>
<feature type="transmembrane region" description="Helical" evidence="6">
    <location>
        <begin position="100"/>
        <end position="127"/>
    </location>
</feature>
<accession>A0A1M5D9Q2</accession>
<evidence type="ECO:0000256" key="6">
    <source>
        <dbReference type="SAM" id="Phobius"/>
    </source>
</evidence>
<dbReference type="PANTHER" id="PTHR45649">
    <property type="entry name" value="AMINO-ACID PERMEASE BAT1"/>
    <property type="match status" value="1"/>
</dbReference>
<feature type="transmembrane region" description="Helical" evidence="6">
    <location>
        <begin position="27"/>
        <end position="51"/>
    </location>
</feature>
<dbReference type="InterPro" id="IPR002293">
    <property type="entry name" value="AA/rel_permease1"/>
</dbReference>
<dbReference type="GO" id="GO:0022857">
    <property type="term" value="F:transmembrane transporter activity"/>
    <property type="evidence" value="ECO:0007669"/>
    <property type="project" value="InterPro"/>
</dbReference>
<keyword evidence="4 6" id="KW-1133">Transmembrane helix</keyword>
<reference evidence="7 8" key="1">
    <citation type="submission" date="2016-11" db="EMBL/GenBank/DDBJ databases">
        <authorList>
            <person name="Jaros S."/>
            <person name="Januszkiewicz K."/>
            <person name="Wedrychowicz H."/>
        </authorList>
    </citation>
    <scope>NUCLEOTIDE SEQUENCE [LARGE SCALE GENOMIC DNA]</scope>
    <source>
        <strain evidence="7 8">DSM 45627</strain>
    </source>
</reference>
<feature type="transmembrane region" description="Helical" evidence="6">
    <location>
        <begin position="222"/>
        <end position="243"/>
    </location>
</feature>
<feature type="transmembrane region" description="Helical" evidence="6">
    <location>
        <begin position="311"/>
        <end position="339"/>
    </location>
</feature>
<feature type="transmembrane region" description="Helical" evidence="6">
    <location>
        <begin position="180"/>
        <end position="202"/>
    </location>
</feature>